<evidence type="ECO:0000256" key="1">
    <source>
        <dbReference type="ARBA" id="ARBA00004141"/>
    </source>
</evidence>
<keyword evidence="6" id="KW-0186">Copper</keyword>
<dbReference type="GO" id="GO:0016020">
    <property type="term" value="C:membrane"/>
    <property type="evidence" value="ECO:0007669"/>
    <property type="project" value="UniProtKB-SubCell"/>
</dbReference>
<dbReference type="InterPro" id="IPR007274">
    <property type="entry name" value="Cop_transporter"/>
</dbReference>
<evidence type="ECO:0000313" key="7">
    <source>
        <dbReference type="EMBL" id="TID18413.1"/>
    </source>
</evidence>
<accession>A0A4Z1NXZ3</accession>
<evidence type="ECO:0000256" key="5">
    <source>
        <dbReference type="ARBA" id="ARBA00023136"/>
    </source>
</evidence>
<feature type="transmembrane region" description="Helical" evidence="6">
    <location>
        <begin position="177"/>
        <end position="195"/>
    </location>
</feature>
<keyword evidence="4 6" id="KW-1133">Transmembrane helix</keyword>
<evidence type="ECO:0000313" key="8">
    <source>
        <dbReference type="Proteomes" id="UP000298493"/>
    </source>
</evidence>
<reference evidence="7 8" key="1">
    <citation type="submission" date="2019-04" db="EMBL/GenBank/DDBJ databases">
        <title>High contiguity whole genome sequence and gene annotation resource for two Venturia nashicola isolates.</title>
        <authorList>
            <person name="Prokchorchik M."/>
            <person name="Won K."/>
            <person name="Lee Y."/>
            <person name="Choi E.D."/>
            <person name="Segonzac C."/>
            <person name="Sohn K.H."/>
        </authorList>
    </citation>
    <scope>NUCLEOTIDE SEQUENCE [LARGE SCALE GENOMIC DNA]</scope>
    <source>
        <strain evidence="7 8">PRI2</strain>
    </source>
</reference>
<keyword evidence="3 6" id="KW-0812">Transmembrane</keyword>
<feature type="transmembrane region" description="Helical" evidence="6">
    <location>
        <begin position="151"/>
        <end position="171"/>
    </location>
</feature>
<dbReference type="AlphaFoldDB" id="A0A4Z1NXZ3"/>
<dbReference type="GO" id="GO:0005375">
    <property type="term" value="F:copper ion transmembrane transporter activity"/>
    <property type="evidence" value="ECO:0007669"/>
    <property type="project" value="UniProtKB-UniRule"/>
</dbReference>
<evidence type="ECO:0000256" key="4">
    <source>
        <dbReference type="ARBA" id="ARBA00022989"/>
    </source>
</evidence>
<evidence type="ECO:0000256" key="3">
    <source>
        <dbReference type="ARBA" id="ARBA00022692"/>
    </source>
</evidence>
<feature type="transmembrane region" description="Helical" evidence="6">
    <location>
        <begin position="59"/>
        <end position="81"/>
    </location>
</feature>
<gene>
    <name evidence="7" type="ORF">E6O75_ATG06489</name>
</gene>
<dbReference type="Pfam" id="PF04145">
    <property type="entry name" value="Ctr"/>
    <property type="match status" value="1"/>
</dbReference>
<keyword evidence="5 6" id="KW-0472">Membrane</keyword>
<proteinExistence type="inferred from homology"/>
<comment type="subcellular location">
    <subcellularLocation>
        <location evidence="1 6">Membrane</location>
        <topology evidence="1 6">Multi-pass membrane protein</topology>
    </subcellularLocation>
</comment>
<comment type="similarity">
    <text evidence="2 6">Belongs to the copper transporter (Ctr) (TC 1.A.56) family. SLC31A subfamily.</text>
</comment>
<keyword evidence="6" id="KW-0813">Transport</keyword>
<dbReference type="PANTHER" id="PTHR12483">
    <property type="entry name" value="SOLUTE CARRIER FAMILY 31 COPPER TRANSPORTERS"/>
    <property type="match status" value="1"/>
</dbReference>
<dbReference type="STRING" id="86259.A0A4Z1NXZ3"/>
<evidence type="ECO:0000256" key="6">
    <source>
        <dbReference type="RuleBase" id="RU367022"/>
    </source>
</evidence>
<protein>
    <recommendedName>
        <fullName evidence="6">Copper transport protein</fullName>
    </recommendedName>
</protein>
<dbReference type="EMBL" id="SNSC02000014">
    <property type="protein sequence ID" value="TID18413.1"/>
    <property type="molecule type" value="Genomic_DNA"/>
</dbReference>
<keyword evidence="6" id="KW-0187">Copper transport</keyword>
<comment type="caution">
    <text evidence="7">The sequence shown here is derived from an EMBL/GenBank/DDBJ whole genome shotgun (WGS) entry which is preliminary data.</text>
</comment>
<dbReference type="PANTHER" id="PTHR12483:SF73">
    <property type="entry name" value="COPPER TRANSPORT PROTEIN CTR3"/>
    <property type="match status" value="1"/>
</dbReference>
<name>A0A4Z1NXZ3_9PEZI</name>
<keyword evidence="6" id="KW-0406">Ion transport</keyword>
<organism evidence="7 8">
    <name type="scientific">Venturia nashicola</name>
    <dbReference type="NCBI Taxonomy" id="86259"/>
    <lineage>
        <taxon>Eukaryota</taxon>
        <taxon>Fungi</taxon>
        <taxon>Dikarya</taxon>
        <taxon>Ascomycota</taxon>
        <taxon>Pezizomycotina</taxon>
        <taxon>Dothideomycetes</taxon>
        <taxon>Pleosporomycetidae</taxon>
        <taxon>Venturiales</taxon>
        <taxon>Venturiaceae</taxon>
        <taxon>Venturia</taxon>
    </lineage>
</organism>
<sequence>MSTMTSNMTNMTMPTTMATAAATATATMNEHMDMGGDDCKIAMLWNWYTVDACFVSHTWRITSAAMFAGSCIGIILLVLLLEFLRRASKEYDAYILRAHQQKFAMASPPMSSALSSTDAGDGRKGETILTRSFLRSSNSANKFRPSFLQQMVRAGFHTVAFAVGYFLMLLAMYYNGFIIMSIFIGAYLGFFIFGWESIELGSGLSVPADEATNCCG</sequence>
<keyword evidence="8" id="KW-1185">Reference proteome</keyword>
<evidence type="ECO:0000256" key="2">
    <source>
        <dbReference type="ARBA" id="ARBA00006921"/>
    </source>
</evidence>
<dbReference type="Proteomes" id="UP000298493">
    <property type="component" value="Unassembled WGS sequence"/>
</dbReference>